<organism evidence="1 2">
    <name type="scientific">Trametes sanguinea</name>
    <dbReference type="NCBI Taxonomy" id="158606"/>
    <lineage>
        <taxon>Eukaryota</taxon>
        <taxon>Fungi</taxon>
        <taxon>Dikarya</taxon>
        <taxon>Basidiomycota</taxon>
        <taxon>Agaricomycotina</taxon>
        <taxon>Agaricomycetes</taxon>
        <taxon>Polyporales</taxon>
        <taxon>Polyporaceae</taxon>
        <taxon>Trametes</taxon>
    </lineage>
</organism>
<keyword evidence="2" id="KW-1185">Reference proteome</keyword>
<dbReference type="Proteomes" id="UP001144978">
    <property type="component" value="Unassembled WGS sequence"/>
</dbReference>
<evidence type="ECO:0000313" key="1">
    <source>
        <dbReference type="EMBL" id="KAJ3004650.1"/>
    </source>
</evidence>
<evidence type="ECO:0000313" key="2">
    <source>
        <dbReference type="Proteomes" id="UP001144978"/>
    </source>
</evidence>
<sequence>MARVRLNLLAAALAFYVSGRSVSAINVSLPISAPGGSQGLSPTLLSFSIEQDRWPDWTGTDERNEFTHSALLPAAMLLMASRFSRRMRPAECELRGGNAVSRWPHFAASACEERHSG</sequence>
<dbReference type="EMBL" id="JANSHE010001097">
    <property type="protein sequence ID" value="KAJ3004650.1"/>
    <property type="molecule type" value="Genomic_DNA"/>
</dbReference>
<proteinExistence type="predicted"/>
<gene>
    <name evidence="1" type="ORF">NUW54_g4712</name>
</gene>
<comment type="caution">
    <text evidence="1">The sequence shown here is derived from an EMBL/GenBank/DDBJ whole genome shotgun (WGS) entry which is preliminary data.</text>
</comment>
<accession>A0ACC1PZA0</accession>
<protein>
    <submittedName>
        <fullName evidence="1">Uncharacterized protein</fullName>
    </submittedName>
</protein>
<name>A0ACC1PZA0_9APHY</name>
<reference evidence="1" key="1">
    <citation type="submission" date="2022-08" db="EMBL/GenBank/DDBJ databases">
        <title>Genome Sequence of Pycnoporus sanguineus.</title>
        <authorList>
            <person name="Buettner E."/>
        </authorList>
    </citation>
    <scope>NUCLEOTIDE SEQUENCE</scope>
    <source>
        <strain evidence="1">CG-C14</strain>
    </source>
</reference>